<name>A0AAU8K1S6_9ACTN</name>
<sequence>MRPSYDAEHPNSATPIYDSLYSEYRRLFRALPGDRSGEENMKFTGFAVRDPHTLRPEALPYPQHQTFHTFPGHTQGTPQFMPAQQSHVPGLPAGGGNDGSGAAAGGGSGSAGGTGQGAGSGSGQFGATSAGQSASGGAAPFGAGGTGQFGGGDSGPYGGGPDQFAGTGGQFTGPGSYTGAGQTGSTEHLPAAGQFGGTGQGWVAAGYLGSPPSSSRGGPTTSGRHRFLVALPPGRVPGQG</sequence>
<feature type="compositionally biased region" description="Gly residues" evidence="1">
    <location>
        <begin position="92"/>
        <end position="124"/>
    </location>
</feature>
<dbReference type="EMBL" id="CP159872">
    <property type="protein sequence ID" value="XCM81957.1"/>
    <property type="molecule type" value="Genomic_DNA"/>
</dbReference>
<feature type="compositionally biased region" description="Gly residues" evidence="1">
    <location>
        <begin position="142"/>
        <end position="182"/>
    </location>
</feature>
<proteinExistence type="predicted"/>
<dbReference type="AlphaFoldDB" id="A0AAU8K1S6"/>
<feature type="compositionally biased region" description="Polar residues" evidence="1">
    <location>
        <begin position="73"/>
        <end position="87"/>
    </location>
</feature>
<protein>
    <submittedName>
        <fullName evidence="2">Uncharacterized protein</fullName>
    </submittedName>
</protein>
<feature type="compositionally biased region" description="Low complexity" evidence="1">
    <location>
        <begin position="125"/>
        <end position="141"/>
    </location>
</feature>
<feature type="region of interest" description="Disordered" evidence="1">
    <location>
        <begin position="73"/>
        <end position="240"/>
    </location>
</feature>
<gene>
    <name evidence="2" type="ORF">ABWK59_25180</name>
</gene>
<feature type="compositionally biased region" description="Low complexity" evidence="1">
    <location>
        <begin position="209"/>
        <end position="222"/>
    </location>
</feature>
<reference evidence="2" key="1">
    <citation type="submission" date="2024-06" db="EMBL/GenBank/DDBJ databases">
        <title>The genome sequences of Kitasatospora sp. strain HUAS MG31.</title>
        <authorList>
            <person name="Mo P."/>
        </authorList>
    </citation>
    <scope>NUCLEOTIDE SEQUENCE</scope>
    <source>
        <strain evidence="2">HUAS MG31</strain>
    </source>
</reference>
<evidence type="ECO:0000313" key="2">
    <source>
        <dbReference type="EMBL" id="XCM81957.1"/>
    </source>
</evidence>
<dbReference type="KEGG" id="kcm:ABWK59_25180"/>
<organism evidence="2">
    <name type="scientific">Kitasatospora camelliae</name>
    <dbReference type="NCBI Taxonomy" id="3156397"/>
    <lineage>
        <taxon>Bacteria</taxon>
        <taxon>Bacillati</taxon>
        <taxon>Actinomycetota</taxon>
        <taxon>Actinomycetes</taxon>
        <taxon>Kitasatosporales</taxon>
        <taxon>Streptomycetaceae</taxon>
        <taxon>Kitasatospora</taxon>
    </lineage>
</organism>
<dbReference type="RefSeq" id="WP_354642887.1">
    <property type="nucleotide sequence ID" value="NZ_CP159872.1"/>
</dbReference>
<accession>A0AAU8K1S6</accession>
<evidence type="ECO:0000256" key="1">
    <source>
        <dbReference type="SAM" id="MobiDB-lite"/>
    </source>
</evidence>